<keyword evidence="9" id="KW-1015">Disulfide bond</keyword>
<feature type="domain" description="4Fe-4S Wbl-type" evidence="11">
    <location>
        <begin position="11"/>
        <end position="77"/>
    </location>
</feature>
<evidence type="ECO:0000256" key="2">
    <source>
        <dbReference type="ARBA" id="ARBA00006597"/>
    </source>
</evidence>
<keyword evidence="6" id="KW-0411">Iron-sulfur</keyword>
<evidence type="ECO:0000256" key="7">
    <source>
        <dbReference type="ARBA" id="ARBA00023015"/>
    </source>
</evidence>
<dbReference type="InterPro" id="IPR003482">
    <property type="entry name" value="Whib"/>
</dbReference>
<organism evidence="12">
    <name type="scientific">uncultured Caudovirales phage</name>
    <dbReference type="NCBI Taxonomy" id="2100421"/>
    <lineage>
        <taxon>Viruses</taxon>
        <taxon>Duplodnaviria</taxon>
        <taxon>Heunggongvirae</taxon>
        <taxon>Uroviricota</taxon>
        <taxon>Caudoviricetes</taxon>
        <taxon>Peduoviridae</taxon>
        <taxon>Maltschvirus</taxon>
        <taxon>Maltschvirus maltsch</taxon>
    </lineage>
</organism>
<comment type="similarity">
    <text evidence="2">Belongs to the WhiB family.</text>
</comment>
<dbReference type="GO" id="GO:0003677">
    <property type="term" value="F:DNA binding"/>
    <property type="evidence" value="ECO:0007669"/>
    <property type="project" value="UniProtKB-KW"/>
</dbReference>
<dbReference type="GO" id="GO:0045892">
    <property type="term" value="P:negative regulation of DNA-templated transcription"/>
    <property type="evidence" value="ECO:0007669"/>
    <property type="project" value="TreeGrafter"/>
</dbReference>
<accession>A0A6J5NPP7</accession>
<evidence type="ECO:0000256" key="5">
    <source>
        <dbReference type="ARBA" id="ARBA00023004"/>
    </source>
</evidence>
<proteinExistence type="inferred from homology"/>
<evidence type="ECO:0000256" key="1">
    <source>
        <dbReference type="ARBA" id="ARBA00001966"/>
    </source>
</evidence>
<comment type="cofactor">
    <cofactor evidence="1">
        <name>[4Fe-4S] cluster</name>
        <dbReference type="ChEBI" id="CHEBI:49883"/>
    </cofactor>
</comment>
<name>A0A6J5NPP7_9CAUD</name>
<keyword evidence="7" id="KW-0805">Transcription regulation</keyword>
<keyword evidence="4" id="KW-0479">Metal-binding</keyword>
<dbReference type="GO" id="GO:0051539">
    <property type="term" value="F:4 iron, 4 sulfur cluster binding"/>
    <property type="evidence" value="ECO:0007669"/>
    <property type="project" value="UniProtKB-KW"/>
</dbReference>
<evidence type="ECO:0000256" key="8">
    <source>
        <dbReference type="ARBA" id="ARBA00023125"/>
    </source>
</evidence>
<keyword evidence="3" id="KW-0004">4Fe-4S</keyword>
<dbReference type="Pfam" id="PF02467">
    <property type="entry name" value="Whib"/>
    <property type="match status" value="1"/>
</dbReference>
<dbReference type="PANTHER" id="PTHR38839">
    <property type="entry name" value="TRANSCRIPTIONAL REGULATOR WHID-RELATED"/>
    <property type="match status" value="1"/>
</dbReference>
<dbReference type="InterPro" id="IPR034768">
    <property type="entry name" value="4FE4S_WBL"/>
</dbReference>
<protein>
    <submittedName>
        <fullName evidence="12">WhiB-like iron-sulfur binding domain containing protein</fullName>
    </submittedName>
</protein>
<evidence type="ECO:0000256" key="3">
    <source>
        <dbReference type="ARBA" id="ARBA00022485"/>
    </source>
</evidence>
<evidence type="ECO:0000256" key="9">
    <source>
        <dbReference type="ARBA" id="ARBA00023157"/>
    </source>
</evidence>
<dbReference type="GO" id="GO:0046872">
    <property type="term" value="F:metal ion binding"/>
    <property type="evidence" value="ECO:0007669"/>
    <property type="project" value="UniProtKB-KW"/>
</dbReference>
<keyword evidence="10" id="KW-0804">Transcription</keyword>
<dbReference type="GO" id="GO:0047134">
    <property type="term" value="F:protein-disulfide reductase [NAD(P)H] activity"/>
    <property type="evidence" value="ECO:0007669"/>
    <property type="project" value="TreeGrafter"/>
</dbReference>
<dbReference type="PROSITE" id="PS51674">
    <property type="entry name" value="4FE4S_WBL"/>
    <property type="match status" value="1"/>
</dbReference>
<evidence type="ECO:0000259" key="11">
    <source>
        <dbReference type="PROSITE" id="PS51674"/>
    </source>
</evidence>
<dbReference type="EMBL" id="LR796677">
    <property type="protein sequence ID" value="CAB4159105.1"/>
    <property type="molecule type" value="Genomic_DNA"/>
</dbReference>
<keyword evidence="8" id="KW-0238">DNA-binding</keyword>
<evidence type="ECO:0000313" key="12">
    <source>
        <dbReference type="EMBL" id="CAB4159105.1"/>
    </source>
</evidence>
<reference evidence="12" key="1">
    <citation type="submission" date="2020-04" db="EMBL/GenBank/DDBJ databases">
        <authorList>
            <person name="Chiriac C."/>
            <person name="Salcher M."/>
            <person name="Ghai R."/>
            <person name="Kavagutti S V."/>
        </authorList>
    </citation>
    <scope>NUCLEOTIDE SEQUENCE</scope>
</reference>
<evidence type="ECO:0000256" key="6">
    <source>
        <dbReference type="ARBA" id="ARBA00023014"/>
    </source>
</evidence>
<gene>
    <name evidence="12" type="ORF">UFOVP711_54</name>
</gene>
<sequence>MNKPDWWDKAVCRGMLFDLFFPPPYPINETNSERTKRESRAKVVCRQCPVKQQCLQDALVWNDDGIRGGTTPSERRRMIAPIPERRHVVTDPNWTVVVNKPGIASKGNFRLEQNLSDPMLYRVVKNDETLSIHNGELEAWIALHKAT</sequence>
<evidence type="ECO:0000256" key="4">
    <source>
        <dbReference type="ARBA" id="ARBA00022723"/>
    </source>
</evidence>
<evidence type="ECO:0000256" key="10">
    <source>
        <dbReference type="ARBA" id="ARBA00023163"/>
    </source>
</evidence>
<keyword evidence="5" id="KW-0408">Iron</keyword>